<dbReference type="PANTHER" id="PTHR13031">
    <property type="entry name" value="RIBONUCLEASE P SUBUNIT P30"/>
    <property type="match status" value="1"/>
</dbReference>
<dbReference type="SUPFAM" id="SSF89550">
    <property type="entry name" value="PHP domain-like"/>
    <property type="match status" value="1"/>
</dbReference>
<evidence type="ECO:0000313" key="6">
    <source>
        <dbReference type="Proteomes" id="UP001363622"/>
    </source>
</evidence>
<accession>A0ABR1KVM0</accession>
<keyword evidence="6" id="KW-1185">Reference proteome</keyword>
<dbReference type="Gene3D" id="3.20.20.140">
    <property type="entry name" value="Metal-dependent hydrolases"/>
    <property type="match status" value="1"/>
</dbReference>
<evidence type="ECO:0000256" key="3">
    <source>
        <dbReference type="ARBA" id="ARBA00022694"/>
    </source>
</evidence>
<comment type="subcellular location">
    <subcellularLocation>
        <location evidence="1">Nucleus</location>
    </subcellularLocation>
</comment>
<evidence type="ECO:0000256" key="4">
    <source>
        <dbReference type="SAM" id="MobiDB-lite"/>
    </source>
</evidence>
<comment type="caution">
    <text evidence="5">The sequence shown here is derived from an EMBL/GenBank/DDBJ whole genome shotgun (WGS) entry which is preliminary data.</text>
</comment>
<proteinExistence type="inferred from homology"/>
<feature type="region of interest" description="Disordered" evidence="4">
    <location>
        <begin position="239"/>
        <end position="323"/>
    </location>
</feature>
<dbReference type="EMBL" id="JBBPHU010000002">
    <property type="protein sequence ID" value="KAK7521694.1"/>
    <property type="molecule type" value="Genomic_DNA"/>
</dbReference>
<dbReference type="Proteomes" id="UP001363622">
    <property type="component" value="Unassembled WGS sequence"/>
</dbReference>
<evidence type="ECO:0000256" key="2">
    <source>
        <dbReference type="ARBA" id="ARBA00007331"/>
    </source>
</evidence>
<dbReference type="Pfam" id="PF01876">
    <property type="entry name" value="RNase_P_p30"/>
    <property type="match status" value="1"/>
</dbReference>
<keyword evidence="3" id="KW-0819">tRNA processing</keyword>
<reference evidence="5 6" key="1">
    <citation type="submission" date="2024-04" db="EMBL/GenBank/DDBJ databases">
        <title>Phyllosticta paracitricarpa is synonymous to the EU quarantine fungus P. citricarpa based on phylogenomic analyses.</title>
        <authorList>
            <consortium name="Lawrence Berkeley National Laboratory"/>
            <person name="Van Ingen-Buijs V.A."/>
            <person name="Van Westerhoven A.C."/>
            <person name="Haridas S."/>
            <person name="Skiadas P."/>
            <person name="Martin F."/>
            <person name="Groenewald J.Z."/>
            <person name="Crous P.W."/>
            <person name="Seidl M.F."/>
        </authorList>
    </citation>
    <scope>NUCLEOTIDE SEQUENCE [LARGE SCALE GENOMIC DNA]</scope>
    <source>
        <strain evidence="5 6">CBS 123371</strain>
    </source>
</reference>
<sequence length="323" mass="35676">MFHDLNVPWSAKEVELQRTIAFLDELGYNVVALTHTLSGKLPADLSCPIPNPLPFPTPPKMRILRRCTLVLNDPAHNHRINNLASTYDIVAVRPNDEKTLQQACQTLDCDIISIDMTQRLPFFFKFKMLSQAIERGIKFEICYAPGVLARDSSARRNLIANATQLIRASRGRGLIISSEAKSAMGCRGPWDVINLAAVWGLGQERGHEALVKEARAVTVSAQMKRTSYRGVVDVVYGGEKPAKKEPQGQEKKGQGKGKQDNQKRKAEEGDTASEQNKAPSKRELKRQAKKARTEGQVPSKPGAGKAKESTGAEPMDLLLNRRG</sequence>
<dbReference type="InterPro" id="IPR016195">
    <property type="entry name" value="Pol/histidinol_Pase-like"/>
</dbReference>
<protein>
    <submittedName>
        <fullName evidence="5">RNase P subunit p30-domain-containing protein</fullName>
    </submittedName>
</protein>
<evidence type="ECO:0000313" key="5">
    <source>
        <dbReference type="EMBL" id="KAK7521694.1"/>
    </source>
</evidence>
<gene>
    <name evidence="5" type="ORF">IWZ03DRAFT_99683</name>
</gene>
<feature type="compositionally biased region" description="Basic and acidic residues" evidence="4">
    <location>
        <begin position="240"/>
        <end position="268"/>
    </location>
</feature>
<dbReference type="InterPro" id="IPR002738">
    <property type="entry name" value="RNase_P_p30"/>
</dbReference>
<name>A0ABR1KVM0_9PEZI</name>
<comment type="similarity">
    <text evidence="2">Belongs to the eukaryotic/archaeal RNase P protein component 3 family.</text>
</comment>
<organism evidence="5 6">
    <name type="scientific">Phyllosticta citriasiana</name>
    <dbReference type="NCBI Taxonomy" id="595635"/>
    <lineage>
        <taxon>Eukaryota</taxon>
        <taxon>Fungi</taxon>
        <taxon>Dikarya</taxon>
        <taxon>Ascomycota</taxon>
        <taxon>Pezizomycotina</taxon>
        <taxon>Dothideomycetes</taxon>
        <taxon>Dothideomycetes incertae sedis</taxon>
        <taxon>Botryosphaeriales</taxon>
        <taxon>Phyllostictaceae</taxon>
        <taxon>Phyllosticta</taxon>
    </lineage>
</organism>
<dbReference type="PANTHER" id="PTHR13031:SF0">
    <property type="entry name" value="RIBONUCLEASE P PROTEIN SUBUNIT P30"/>
    <property type="match status" value="1"/>
</dbReference>
<evidence type="ECO:0000256" key="1">
    <source>
        <dbReference type="ARBA" id="ARBA00004123"/>
    </source>
</evidence>